<dbReference type="Proteomes" id="UP001215280">
    <property type="component" value="Unassembled WGS sequence"/>
</dbReference>
<dbReference type="PANTHER" id="PTHR11183">
    <property type="entry name" value="GLYCOGENIN SUBFAMILY MEMBER"/>
    <property type="match status" value="1"/>
</dbReference>
<dbReference type="Gene3D" id="3.90.550.10">
    <property type="entry name" value="Spore Coat Polysaccharide Biosynthesis Protein SpsA, Chain A"/>
    <property type="match status" value="1"/>
</dbReference>
<dbReference type="EMBL" id="JARJLG010000026">
    <property type="protein sequence ID" value="KAJ7769149.1"/>
    <property type="molecule type" value="Genomic_DNA"/>
</dbReference>
<dbReference type="SUPFAM" id="SSF53448">
    <property type="entry name" value="Nucleotide-diphospho-sugar transferases"/>
    <property type="match status" value="1"/>
</dbReference>
<evidence type="ECO:0000313" key="1">
    <source>
        <dbReference type="EMBL" id="KAJ7769149.1"/>
    </source>
</evidence>
<proteinExistence type="predicted"/>
<keyword evidence="1" id="KW-0808">Transferase</keyword>
<reference evidence="1" key="1">
    <citation type="submission" date="2023-03" db="EMBL/GenBank/DDBJ databases">
        <title>Massive genome expansion in bonnet fungi (Mycena s.s.) driven by repeated elements and novel gene families across ecological guilds.</title>
        <authorList>
            <consortium name="Lawrence Berkeley National Laboratory"/>
            <person name="Harder C.B."/>
            <person name="Miyauchi S."/>
            <person name="Viragh M."/>
            <person name="Kuo A."/>
            <person name="Thoen E."/>
            <person name="Andreopoulos B."/>
            <person name="Lu D."/>
            <person name="Skrede I."/>
            <person name="Drula E."/>
            <person name="Henrissat B."/>
            <person name="Morin E."/>
            <person name="Kohler A."/>
            <person name="Barry K."/>
            <person name="LaButti K."/>
            <person name="Morin E."/>
            <person name="Salamov A."/>
            <person name="Lipzen A."/>
            <person name="Mereny Z."/>
            <person name="Hegedus B."/>
            <person name="Baldrian P."/>
            <person name="Stursova M."/>
            <person name="Weitz H."/>
            <person name="Taylor A."/>
            <person name="Grigoriev I.V."/>
            <person name="Nagy L.G."/>
            <person name="Martin F."/>
            <person name="Kauserud H."/>
        </authorList>
    </citation>
    <scope>NUCLEOTIDE SEQUENCE</scope>
    <source>
        <strain evidence="1">CBHHK188m</strain>
    </source>
</reference>
<name>A0AAD7JTE8_9AGAR</name>
<comment type="caution">
    <text evidence="1">The sequence shown here is derived from an EMBL/GenBank/DDBJ whole genome shotgun (WGS) entry which is preliminary data.</text>
</comment>
<organism evidence="1 2">
    <name type="scientific">Mycena maculata</name>
    <dbReference type="NCBI Taxonomy" id="230809"/>
    <lineage>
        <taxon>Eukaryota</taxon>
        <taxon>Fungi</taxon>
        <taxon>Dikarya</taxon>
        <taxon>Basidiomycota</taxon>
        <taxon>Agaricomycotina</taxon>
        <taxon>Agaricomycetes</taxon>
        <taxon>Agaricomycetidae</taxon>
        <taxon>Agaricales</taxon>
        <taxon>Marasmiineae</taxon>
        <taxon>Mycenaceae</taxon>
        <taxon>Mycena</taxon>
    </lineage>
</organism>
<evidence type="ECO:0000313" key="2">
    <source>
        <dbReference type="Proteomes" id="UP001215280"/>
    </source>
</evidence>
<accession>A0AAD7JTE8</accession>
<dbReference type="AlphaFoldDB" id="A0AAD7JTE8"/>
<keyword evidence="2" id="KW-1185">Reference proteome</keyword>
<feature type="non-terminal residue" evidence="1">
    <location>
        <position position="191"/>
    </location>
</feature>
<dbReference type="InterPro" id="IPR050587">
    <property type="entry name" value="GNT1/Glycosyltrans_8"/>
</dbReference>
<protein>
    <submittedName>
        <fullName evidence="1">Nucleotide-diphospho-sugar transferase</fullName>
    </submittedName>
</protein>
<gene>
    <name evidence="1" type="ORF">DFH07DRAFT_736034</name>
</gene>
<dbReference type="GO" id="GO:0016740">
    <property type="term" value="F:transferase activity"/>
    <property type="evidence" value="ECO:0007669"/>
    <property type="project" value="UniProtKB-KW"/>
</dbReference>
<sequence length="191" mass="21090">RAVVSSLYSDGYAVAMAVVGHSARSANVTGRLLLPYLENQVSNKTLCIVCAIGWELYPVPLIPSPHDGKGIYRKFMDQYTKLNVWTLDNKMGIDSAVYLNADALVHRNFDELFANPFNFAAVPNVYTGKFSLLFNAGVLAYWPSSTVTEYPLAEAEQAFLNLYFGGTCMLLPYIYNANLAIKGQSPVARQC</sequence>
<dbReference type="InterPro" id="IPR029044">
    <property type="entry name" value="Nucleotide-diphossugar_trans"/>
</dbReference>